<dbReference type="InterPro" id="IPR016163">
    <property type="entry name" value="Ald_DH_C"/>
</dbReference>
<dbReference type="GO" id="GO:0006598">
    <property type="term" value="P:polyamine catabolic process"/>
    <property type="evidence" value="ECO:0007669"/>
    <property type="project" value="TreeGrafter"/>
</dbReference>
<dbReference type="InterPro" id="IPR016160">
    <property type="entry name" value="Ald_DH_CS_CYS"/>
</dbReference>
<evidence type="ECO:0000256" key="3">
    <source>
        <dbReference type="ARBA" id="ARBA00023027"/>
    </source>
</evidence>
<keyword evidence="3" id="KW-0520">NAD</keyword>
<feature type="active site" evidence="4">
    <location>
        <position position="265"/>
    </location>
</feature>
<dbReference type="InterPro" id="IPR016162">
    <property type="entry name" value="Ald_DH_N"/>
</dbReference>
<dbReference type="InterPro" id="IPR016161">
    <property type="entry name" value="Ald_DH/histidinol_DH"/>
</dbReference>
<dbReference type="Proteomes" id="UP000005220">
    <property type="component" value="Chromosome 2"/>
</dbReference>
<dbReference type="OrthoDB" id="310895at2759"/>
<feature type="domain" description="Aldehyde dehydrogenase" evidence="6">
    <location>
        <begin position="27"/>
        <end position="498"/>
    </location>
</feature>
<dbReference type="AlphaFoldDB" id="H2AQX8"/>
<dbReference type="FunFam" id="3.40.605.10:FF:000001">
    <property type="entry name" value="Aldehyde dehydrogenase 1"/>
    <property type="match status" value="1"/>
</dbReference>
<dbReference type="SUPFAM" id="SSF53720">
    <property type="entry name" value="ALDH-like"/>
    <property type="match status" value="1"/>
</dbReference>
<organism evidence="7 8">
    <name type="scientific">Kazachstania africana (strain ATCC 22294 / BCRC 22015 / CBS 2517 / CECT 1963 / NBRC 1671 / NRRL Y-8276)</name>
    <name type="common">Yeast</name>
    <name type="synonym">Kluyveromyces africanus</name>
    <dbReference type="NCBI Taxonomy" id="1071382"/>
    <lineage>
        <taxon>Eukaryota</taxon>
        <taxon>Fungi</taxon>
        <taxon>Dikarya</taxon>
        <taxon>Ascomycota</taxon>
        <taxon>Saccharomycotina</taxon>
        <taxon>Saccharomycetes</taxon>
        <taxon>Saccharomycetales</taxon>
        <taxon>Saccharomycetaceae</taxon>
        <taxon>Kazachstania</taxon>
    </lineage>
</organism>
<dbReference type="STRING" id="1071382.H2AQX8"/>
<dbReference type="PROSITE" id="PS00687">
    <property type="entry name" value="ALDEHYDE_DEHYDR_GLU"/>
    <property type="match status" value="1"/>
</dbReference>
<protein>
    <recommendedName>
        <fullName evidence="6">Aldehyde dehydrogenase domain-containing protein</fullName>
    </recommendedName>
</protein>
<dbReference type="KEGG" id="kaf:KAFR_0B04820"/>
<dbReference type="EMBL" id="HE650822">
    <property type="protein sequence ID" value="CCF56778.1"/>
    <property type="molecule type" value="Genomic_DNA"/>
</dbReference>
<dbReference type="InParanoid" id="H2AQX8"/>
<dbReference type="RefSeq" id="XP_003955913.1">
    <property type="nucleotide sequence ID" value="XM_003955864.1"/>
</dbReference>
<accession>H2AQX8</accession>
<dbReference type="FunFam" id="3.40.309.10:FF:000012">
    <property type="entry name" value="Betaine aldehyde dehydrogenase"/>
    <property type="match status" value="1"/>
</dbReference>
<dbReference type="InterPro" id="IPR015590">
    <property type="entry name" value="Aldehyde_DH_dom"/>
</dbReference>
<proteinExistence type="inferred from homology"/>
<evidence type="ECO:0000256" key="4">
    <source>
        <dbReference type="PROSITE-ProRule" id="PRU10007"/>
    </source>
</evidence>
<evidence type="ECO:0000256" key="2">
    <source>
        <dbReference type="ARBA" id="ARBA00023002"/>
    </source>
</evidence>
<dbReference type="Gene3D" id="3.40.309.10">
    <property type="entry name" value="Aldehyde Dehydrogenase, Chain A, domain 2"/>
    <property type="match status" value="1"/>
</dbReference>
<dbReference type="GO" id="GO:0046394">
    <property type="term" value="P:carboxylic acid biosynthetic process"/>
    <property type="evidence" value="ECO:0007669"/>
    <property type="project" value="UniProtKB-ARBA"/>
</dbReference>
<dbReference type="PANTHER" id="PTHR43720:SF2">
    <property type="entry name" value="2-AMINOMUCONIC SEMIALDEHYDE DEHYDROGENASE"/>
    <property type="match status" value="1"/>
</dbReference>
<dbReference type="FunCoup" id="H2AQX8">
    <property type="interactions" value="361"/>
</dbReference>
<evidence type="ECO:0000259" key="6">
    <source>
        <dbReference type="Pfam" id="PF00171"/>
    </source>
</evidence>
<dbReference type="FunFam" id="3.40.605.10:FF:000026">
    <property type="entry name" value="Aldehyde dehydrogenase, putative"/>
    <property type="match status" value="1"/>
</dbReference>
<comment type="similarity">
    <text evidence="1 5">Belongs to the aldehyde dehydrogenase family.</text>
</comment>
<sequence length="504" mass="55747">MFTEIKVPQLDLTIKQPLGLFIDNEFVKPSGQDEVDTINPSTNEKITTIPLASAEDVDKAVKAARKAYTHVWAKTTPDERGKLLLKLGDLIERDIKILAALESIDAGKPYHTNAMMDLQEIIQLTRYFAGSVDKFNVGKVIPVKPEKFVYTIEQPYGVVAQIVPWNYPLAMASWKIQGALAAGNTIVIKPAENTSLSLLYLAKLFVEAGFPKGVLNVVPGAGGVVGNSLAKHEGIDKLSFTGSTSVGAKMLEQSGNSNLKDVTLELGGKSPAVVFADANLDNAIQWIASGIFFNTGQNCTANSRIYVEEGIYDTFMEKFREHTRKNWKFGEKYDMFDKECTVGPVISEKQYKSIKETLEGKYANKSEDPSQWKLEELVECRAPKGFFIPPTIITNVSQNSSLMQNEIFGPVACVCKFKNYEEVIELANDTHYGLASAVFTENIRKAHRFARDILAGTVWINVSNDVEISAPFGGFKMSGIGRELGYYGVETYLQTKSVHVNTEY</sequence>
<keyword evidence="2 5" id="KW-0560">Oxidoreductase</keyword>
<dbReference type="PROSITE" id="PS00070">
    <property type="entry name" value="ALDEHYDE_DEHYDR_CYS"/>
    <property type="match status" value="1"/>
</dbReference>
<dbReference type="Gene3D" id="3.40.605.10">
    <property type="entry name" value="Aldehyde Dehydrogenase, Chain A, domain 1"/>
    <property type="match status" value="1"/>
</dbReference>
<reference evidence="7 8" key="1">
    <citation type="journal article" date="2011" name="Proc. Natl. Acad. Sci. U.S.A.">
        <title>Evolutionary erosion of yeast sex chromosomes by mating-type switching accidents.</title>
        <authorList>
            <person name="Gordon J.L."/>
            <person name="Armisen D."/>
            <person name="Proux-Wera E."/>
            <person name="Oheigeartaigh S.S."/>
            <person name="Byrne K.P."/>
            <person name="Wolfe K.H."/>
        </authorList>
    </citation>
    <scope>NUCLEOTIDE SEQUENCE [LARGE SCALE GENOMIC DNA]</scope>
    <source>
        <strain evidence="8">ATCC 22294 / BCRC 22015 / CBS 2517 / CECT 1963 / NBRC 1671 / NRRL Y-8276</strain>
    </source>
</reference>
<dbReference type="GO" id="GO:0004029">
    <property type="term" value="F:aldehyde dehydrogenase (NAD+) activity"/>
    <property type="evidence" value="ECO:0007669"/>
    <property type="project" value="TreeGrafter"/>
</dbReference>
<evidence type="ECO:0000256" key="1">
    <source>
        <dbReference type="ARBA" id="ARBA00009986"/>
    </source>
</evidence>
<evidence type="ECO:0000313" key="8">
    <source>
        <dbReference type="Proteomes" id="UP000005220"/>
    </source>
</evidence>
<dbReference type="InterPro" id="IPR029510">
    <property type="entry name" value="Ald_DH_CS_GLU"/>
</dbReference>
<dbReference type="eggNOG" id="KOG2450">
    <property type="taxonomic scope" value="Eukaryota"/>
</dbReference>
<name>H2AQX8_KAZAF</name>
<dbReference type="GeneID" id="13884660"/>
<gene>
    <name evidence="7" type="primary">KAFR0B04820</name>
    <name evidence="7" type="ORF">KAFR_0B04820</name>
</gene>
<dbReference type="HOGENOM" id="CLU_005391_0_1_1"/>
<evidence type="ECO:0000313" key="7">
    <source>
        <dbReference type="EMBL" id="CCF56778.1"/>
    </source>
</evidence>
<keyword evidence="8" id="KW-1185">Reference proteome</keyword>
<dbReference type="Pfam" id="PF00171">
    <property type="entry name" value="Aldedh"/>
    <property type="match status" value="1"/>
</dbReference>
<dbReference type="PANTHER" id="PTHR43720">
    <property type="entry name" value="2-AMINOMUCONIC SEMIALDEHYDE DEHYDROGENASE"/>
    <property type="match status" value="1"/>
</dbReference>
<evidence type="ECO:0000256" key="5">
    <source>
        <dbReference type="RuleBase" id="RU003345"/>
    </source>
</evidence>